<comment type="similarity">
    <text evidence="1">Belongs to the peptidase S10 family.</text>
</comment>
<dbReference type="Gene3D" id="3.40.50.11320">
    <property type="match status" value="1"/>
</dbReference>
<sequence length="363" mass="39119">MYTNRGPGCSSVGGGFLSELGAFLPKPDGKTLQANPYAWNKVASTLFVDSPAFVGWSYSENPKDAIVGDARTSTVYAGHYVPNLAWTVVQGNQEAGGKGQPGYLNLMGIMVGNPWTDPAVDNKGAVDYWWSHALIGDDVFAGINDNCDFSSVGPLDAHPTVAQPVTKEELCNSFCGKAFEDLSNINIYHIYADVCPPARVSAPARALLHVMQRQNLPLQSGSSSSSSMAGKPAVRRSALGVADTEDDDGDSGGPATEYDACIDNEVEAYLNQPDVQRALHANVTGKLPGPWQDCSSSVVYSYEDLLTSMLPVWHNLLSTGGLRFLVYSGDVDGIVPVVGTRRWGTLLPFIHHQYWRPLQDSIF</sequence>
<keyword evidence="4" id="KW-1185">Reference proteome</keyword>
<dbReference type="EMBL" id="MU069723">
    <property type="protein sequence ID" value="KAF5835085.1"/>
    <property type="molecule type" value="Genomic_DNA"/>
</dbReference>
<evidence type="ECO:0000256" key="2">
    <source>
        <dbReference type="SAM" id="MobiDB-lite"/>
    </source>
</evidence>
<dbReference type="Proteomes" id="UP000815325">
    <property type="component" value="Unassembled WGS sequence"/>
</dbReference>
<keyword evidence="3" id="KW-0378">Hydrolase</keyword>
<dbReference type="GO" id="GO:0016787">
    <property type="term" value="F:hydrolase activity"/>
    <property type="evidence" value="ECO:0007669"/>
    <property type="project" value="UniProtKB-KW"/>
</dbReference>
<accession>A0ABQ7GKE1</accession>
<feature type="region of interest" description="Disordered" evidence="2">
    <location>
        <begin position="235"/>
        <end position="256"/>
    </location>
</feature>
<organism evidence="3 4">
    <name type="scientific">Dunaliella salina</name>
    <name type="common">Green alga</name>
    <name type="synonym">Protococcus salinus</name>
    <dbReference type="NCBI Taxonomy" id="3046"/>
    <lineage>
        <taxon>Eukaryota</taxon>
        <taxon>Viridiplantae</taxon>
        <taxon>Chlorophyta</taxon>
        <taxon>core chlorophytes</taxon>
        <taxon>Chlorophyceae</taxon>
        <taxon>CS clade</taxon>
        <taxon>Chlamydomonadales</taxon>
        <taxon>Dunaliellaceae</taxon>
        <taxon>Dunaliella</taxon>
    </lineage>
</organism>
<dbReference type="InterPro" id="IPR029058">
    <property type="entry name" value="AB_hydrolase_fold"/>
</dbReference>
<gene>
    <name evidence="3" type="ORF">DUNSADRAFT_7891</name>
</gene>
<dbReference type="PANTHER" id="PTHR11802:SF201">
    <property type="entry name" value="CARBOXYPEPTIDASE"/>
    <property type="match status" value="1"/>
</dbReference>
<evidence type="ECO:0000256" key="1">
    <source>
        <dbReference type="ARBA" id="ARBA00009431"/>
    </source>
</evidence>
<evidence type="ECO:0000313" key="4">
    <source>
        <dbReference type="Proteomes" id="UP000815325"/>
    </source>
</evidence>
<dbReference type="Gene3D" id="6.10.250.940">
    <property type="match status" value="1"/>
</dbReference>
<reference evidence="3" key="1">
    <citation type="submission" date="2017-08" db="EMBL/GenBank/DDBJ databases">
        <authorList>
            <person name="Polle J.E."/>
            <person name="Barry K."/>
            <person name="Cushman J."/>
            <person name="Schmutz J."/>
            <person name="Tran D."/>
            <person name="Hathwaick L.T."/>
            <person name="Yim W.C."/>
            <person name="Jenkins J."/>
            <person name="Mckie-Krisberg Z.M."/>
            <person name="Prochnik S."/>
            <person name="Lindquist E."/>
            <person name="Dockter R.B."/>
            <person name="Adam C."/>
            <person name="Molina H."/>
            <person name="Bunkerborg J."/>
            <person name="Jin E."/>
            <person name="Buchheim M."/>
            <person name="Magnuson J."/>
        </authorList>
    </citation>
    <scope>NUCLEOTIDE SEQUENCE</scope>
    <source>
        <strain evidence="3">CCAP 19/18</strain>
    </source>
</reference>
<dbReference type="Gene3D" id="3.40.50.1820">
    <property type="entry name" value="alpha/beta hydrolase"/>
    <property type="match status" value="2"/>
</dbReference>
<protein>
    <submittedName>
        <fullName evidence="3">Alpha/Beta hydrolase protein</fullName>
    </submittedName>
</protein>
<dbReference type="InterPro" id="IPR001563">
    <property type="entry name" value="Peptidase_S10"/>
</dbReference>
<name>A0ABQ7GKE1_DUNSA</name>
<dbReference type="PANTHER" id="PTHR11802">
    <property type="entry name" value="SERINE PROTEASE FAMILY S10 SERINE CARBOXYPEPTIDASE"/>
    <property type="match status" value="1"/>
</dbReference>
<dbReference type="SUPFAM" id="SSF53474">
    <property type="entry name" value="alpha/beta-Hydrolases"/>
    <property type="match status" value="1"/>
</dbReference>
<dbReference type="Pfam" id="PF00450">
    <property type="entry name" value="Peptidase_S10"/>
    <property type="match status" value="2"/>
</dbReference>
<evidence type="ECO:0000313" key="3">
    <source>
        <dbReference type="EMBL" id="KAF5835085.1"/>
    </source>
</evidence>
<comment type="caution">
    <text evidence="3">The sequence shown here is derived from an EMBL/GenBank/DDBJ whole genome shotgun (WGS) entry which is preliminary data.</text>
</comment>
<proteinExistence type="inferred from homology"/>